<feature type="transmembrane region" description="Helical" evidence="1">
    <location>
        <begin position="104"/>
        <end position="124"/>
    </location>
</feature>
<evidence type="ECO:0000256" key="1">
    <source>
        <dbReference type="SAM" id="Phobius"/>
    </source>
</evidence>
<dbReference type="EMBL" id="FOKG01000004">
    <property type="protein sequence ID" value="SFB05149.1"/>
    <property type="molecule type" value="Genomic_DNA"/>
</dbReference>
<keyword evidence="1" id="KW-1133">Transmembrane helix</keyword>
<dbReference type="AlphaFoldDB" id="A0A1I0XVK2"/>
<name>A0A1I0XVK2_9PSEU</name>
<evidence type="ECO:0008006" key="4">
    <source>
        <dbReference type="Google" id="ProtNLM"/>
    </source>
</evidence>
<accession>A0A1I0XVK2</accession>
<evidence type="ECO:0000313" key="3">
    <source>
        <dbReference type="Proteomes" id="UP000243799"/>
    </source>
</evidence>
<dbReference type="OrthoDB" id="5198469at2"/>
<dbReference type="RefSeq" id="WP_091672085.1">
    <property type="nucleotide sequence ID" value="NZ_FOKG01000004.1"/>
</dbReference>
<dbReference type="Proteomes" id="UP000243799">
    <property type="component" value="Unassembled WGS sequence"/>
</dbReference>
<reference evidence="3" key="1">
    <citation type="submission" date="2016-10" db="EMBL/GenBank/DDBJ databases">
        <authorList>
            <person name="Varghese N."/>
            <person name="Submissions S."/>
        </authorList>
    </citation>
    <scope>NUCLEOTIDE SEQUENCE [LARGE SCALE GENOMIC DNA]</scope>
    <source>
        <strain evidence="3">CGMCC 4.3568</strain>
    </source>
</reference>
<keyword evidence="1" id="KW-0472">Membrane</keyword>
<feature type="transmembrane region" description="Helical" evidence="1">
    <location>
        <begin position="52"/>
        <end position="71"/>
    </location>
</feature>
<gene>
    <name evidence="2" type="ORF">SAMN05216266_10457</name>
</gene>
<evidence type="ECO:0000313" key="2">
    <source>
        <dbReference type="EMBL" id="SFB05149.1"/>
    </source>
</evidence>
<organism evidence="2 3">
    <name type="scientific">Amycolatopsis marina</name>
    <dbReference type="NCBI Taxonomy" id="490629"/>
    <lineage>
        <taxon>Bacteria</taxon>
        <taxon>Bacillati</taxon>
        <taxon>Actinomycetota</taxon>
        <taxon>Actinomycetes</taxon>
        <taxon>Pseudonocardiales</taxon>
        <taxon>Pseudonocardiaceae</taxon>
        <taxon>Amycolatopsis</taxon>
    </lineage>
</organism>
<dbReference type="STRING" id="490629.SAMN05216266_10457"/>
<proteinExistence type="predicted"/>
<sequence length="143" mass="15383">MIRTPRGEQLLRTLLLVTGVVTATPALALVNAYALEWTYGVTDPDSMTLALLQHRGMLQLLLGAALVWAAFFRPGRLAAAAAAVVGKATFLLLILSDPSIRSDLALFSTAFDLFCIVTLSVVAVRELRALRARRIPLVPQSIG</sequence>
<keyword evidence="1" id="KW-0812">Transmembrane</keyword>
<keyword evidence="3" id="KW-1185">Reference proteome</keyword>
<feature type="transmembrane region" description="Helical" evidence="1">
    <location>
        <begin position="78"/>
        <end position="98"/>
    </location>
</feature>
<protein>
    <recommendedName>
        <fullName evidence="4">DUF4345 domain-containing protein</fullName>
    </recommendedName>
</protein>